<dbReference type="Proteomes" id="UP000800093">
    <property type="component" value="Unassembled WGS sequence"/>
</dbReference>
<comment type="caution">
    <text evidence="2">The sequence shown here is derived from an EMBL/GenBank/DDBJ whole genome shotgun (WGS) entry which is preliminary data.</text>
</comment>
<sequence length="74" mass="8534">MGLHIFSFFFLGGGRVLGDNSRCCVEEDGPKVFEPHRAHLSDPFWLYFGHPDRLFRLLALKKLPNLFLNSKSIK</sequence>
<evidence type="ECO:0008006" key="4">
    <source>
        <dbReference type="Google" id="ProtNLM"/>
    </source>
</evidence>
<gene>
    <name evidence="2" type="ORF">CC78DRAFT_359282</name>
</gene>
<feature type="signal peptide" evidence="1">
    <location>
        <begin position="1"/>
        <end position="18"/>
    </location>
</feature>
<accession>A0A9P4K752</accession>
<keyword evidence="1" id="KW-0732">Signal</keyword>
<reference evidence="3" key="1">
    <citation type="journal article" date="2020" name="Stud. Mycol.">
        <title>101 Dothideomycetes genomes: A test case for predicting lifestyles and emergence of pathogens.</title>
        <authorList>
            <person name="Haridas S."/>
            <person name="Albert R."/>
            <person name="Binder M."/>
            <person name="Bloem J."/>
            <person name="LaButti K."/>
            <person name="Salamov A."/>
            <person name="Andreopoulos B."/>
            <person name="Baker S."/>
            <person name="Barry K."/>
            <person name="Bills G."/>
            <person name="Bluhm B."/>
            <person name="Cannon C."/>
            <person name="Castanera R."/>
            <person name="Culley D."/>
            <person name="Daum C."/>
            <person name="Ezra D."/>
            <person name="Gonzalez J."/>
            <person name="Henrissat B."/>
            <person name="Kuo A."/>
            <person name="Liang C."/>
            <person name="Lipzen A."/>
            <person name="Lutzoni F."/>
            <person name="Magnuson J."/>
            <person name="Mondo S."/>
            <person name="Nolan M."/>
            <person name="Ohm R."/>
            <person name="Pangilinan J."/>
            <person name="Park H.-J."/>
            <person name="Ramirez L."/>
            <person name="Alfaro M."/>
            <person name="Sun H."/>
            <person name="Tritt A."/>
            <person name="Yoshinaga Y."/>
            <person name="Zwiers L.-H."/>
            <person name="Turgeon B."/>
            <person name="Goodwin S."/>
            <person name="Spatafora J."/>
            <person name="Crous P."/>
            <person name="Grigoriev I."/>
        </authorList>
    </citation>
    <scope>NUCLEOTIDE SEQUENCE [LARGE SCALE GENOMIC DNA]</scope>
    <source>
        <strain evidence="3">CBS 304.66</strain>
    </source>
</reference>
<dbReference type="EMBL" id="ML986660">
    <property type="protein sequence ID" value="KAF2261325.1"/>
    <property type="molecule type" value="Genomic_DNA"/>
</dbReference>
<feature type="chain" id="PRO_5040438208" description="Secreted protein" evidence="1">
    <location>
        <begin position="19"/>
        <end position="74"/>
    </location>
</feature>
<keyword evidence="3" id="KW-1185">Reference proteome</keyword>
<name>A0A9P4K752_9PLEO</name>
<evidence type="ECO:0000256" key="1">
    <source>
        <dbReference type="SAM" id="SignalP"/>
    </source>
</evidence>
<protein>
    <recommendedName>
        <fullName evidence="4">Secreted protein</fullName>
    </recommendedName>
</protein>
<evidence type="ECO:0000313" key="3">
    <source>
        <dbReference type="Proteomes" id="UP000800093"/>
    </source>
</evidence>
<proteinExistence type="predicted"/>
<dbReference type="AlphaFoldDB" id="A0A9P4K752"/>
<evidence type="ECO:0000313" key="2">
    <source>
        <dbReference type="EMBL" id="KAF2261325.1"/>
    </source>
</evidence>
<organism evidence="2 3">
    <name type="scientific">Lojkania enalia</name>
    <dbReference type="NCBI Taxonomy" id="147567"/>
    <lineage>
        <taxon>Eukaryota</taxon>
        <taxon>Fungi</taxon>
        <taxon>Dikarya</taxon>
        <taxon>Ascomycota</taxon>
        <taxon>Pezizomycotina</taxon>
        <taxon>Dothideomycetes</taxon>
        <taxon>Pleosporomycetidae</taxon>
        <taxon>Pleosporales</taxon>
        <taxon>Pleosporales incertae sedis</taxon>
        <taxon>Lojkania</taxon>
    </lineage>
</organism>